<feature type="compositionally biased region" description="Polar residues" evidence="1">
    <location>
        <begin position="197"/>
        <end position="221"/>
    </location>
</feature>
<dbReference type="AlphaFoldDB" id="A0A5J4VRR1"/>
<accession>A0A5J4VRR1</accession>
<organism evidence="2 3">
    <name type="scientific">Streblomastix strix</name>
    <dbReference type="NCBI Taxonomy" id="222440"/>
    <lineage>
        <taxon>Eukaryota</taxon>
        <taxon>Metamonada</taxon>
        <taxon>Preaxostyla</taxon>
        <taxon>Oxymonadida</taxon>
        <taxon>Streblomastigidae</taxon>
        <taxon>Streblomastix</taxon>
    </lineage>
</organism>
<evidence type="ECO:0000313" key="3">
    <source>
        <dbReference type="Proteomes" id="UP000324800"/>
    </source>
</evidence>
<dbReference type="EMBL" id="SNRW01005349">
    <property type="protein sequence ID" value="KAA6385255.1"/>
    <property type="molecule type" value="Genomic_DNA"/>
</dbReference>
<name>A0A5J4VRR1_9EUKA</name>
<feature type="region of interest" description="Disordered" evidence="1">
    <location>
        <begin position="150"/>
        <end position="257"/>
    </location>
</feature>
<feature type="compositionally biased region" description="Polar residues" evidence="1">
    <location>
        <begin position="173"/>
        <end position="182"/>
    </location>
</feature>
<dbReference type="Proteomes" id="UP000324800">
    <property type="component" value="Unassembled WGS sequence"/>
</dbReference>
<evidence type="ECO:0000313" key="2">
    <source>
        <dbReference type="EMBL" id="KAA6385255.1"/>
    </source>
</evidence>
<comment type="caution">
    <text evidence="2">The sequence shown here is derived from an EMBL/GenBank/DDBJ whole genome shotgun (WGS) entry which is preliminary data.</text>
</comment>
<feature type="compositionally biased region" description="Low complexity" evidence="1">
    <location>
        <begin position="222"/>
        <end position="237"/>
    </location>
</feature>
<proteinExistence type="predicted"/>
<sequence length="322" mass="36390">MASGVNIENFDTFPKMRIVPSNELPKFIKASNERYLKIKNGYHLKKIAKLQQAEIVKPEEKENEISPRRAFRFIQTPKAPNLKKPLYLNIPSVSHTEAKQSSNLAKEIEAMIWEGDSSKNKKKRANSGTNAFKQMTLQAKNIQSAQNPINTLSRPQSETNQSSPNQASSPSPTLQQDKTSTMIGLPPFTGKQEDQQQKTPQSIYRGQSSEPQNTPQITILPSNSNQQQQNNQEQQSSPTKISAMNYKPRVPPKKGEGQLSLGIERIYQRLYGHAPTIEELSGDHLWLMRKVSDTLKTSFPTLGEHFREGMRVISLMQYASEK</sequence>
<feature type="compositionally biased region" description="Polar residues" evidence="1">
    <location>
        <begin position="150"/>
        <end position="159"/>
    </location>
</feature>
<evidence type="ECO:0000256" key="1">
    <source>
        <dbReference type="SAM" id="MobiDB-lite"/>
    </source>
</evidence>
<feature type="compositionally biased region" description="Low complexity" evidence="1">
    <location>
        <begin position="160"/>
        <end position="172"/>
    </location>
</feature>
<gene>
    <name evidence="2" type="ORF">EZS28_019219</name>
</gene>
<reference evidence="2 3" key="1">
    <citation type="submission" date="2019-03" db="EMBL/GenBank/DDBJ databases">
        <title>Single cell metagenomics reveals metabolic interactions within the superorganism composed of flagellate Streblomastix strix and complex community of Bacteroidetes bacteria on its surface.</title>
        <authorList>
            <person name="Treitli S.C."/>
            <person name="Kolisko M."/>
            <person name="Husnik F."/>
            <person name="Keeling P."/>
            <person name="Hampl V."/>
        </authorList>
    </citation>
    <scope>NUCLEOTIDE SEQUENCE [LARGE SCALE GENOMIC DNA]</scope>
    <source>
        <strain evidence="2">ST1C</strain>
    </source>
</reference>
<protein>
    <submittedName>
        <fullName evidence="2">Uncharacterized protein</fullName>
    </submittedName>
</protein>